<comment type="subcellular location">
    <subcellularLocation>
        <location evidence="1">Cell membrane</location>
        <topology evidence="1">Lipid-anchor</topology>
    </subcellularLocation>
</comment>
<dbReference type="Gene3D" id="3.40.50.2300">
    <property type="match status" value="2"/>
</dbReference>
<evidence type="ECO:0000256" key="6">
    <source>
        <dbReference type="ARBA" id="ARBA00023288"/>
    </source>
</evidence>
<dbReference type="EMBL" id="LQRA01000039">
    <property type="protein sequence ID" value="KZE82056.1"/>
    <property type="molecule type" value="Genomic_DNA"/>
</dbReference>
<organism evidence="9 10">
    <name type="scientific">Paenibacillus elgii</name>
    <dbReference type="NCBI Taxonomy" id="189691"/>
    <lineage>
        <taxon>Bacteria</taxon>
        <taxon>Bacillati</taxon>
        <taxon>Bacillota</taxon>
        <taxon>Bacilli</taxon>
        <taxon>Bacillales</taxon>
        <taxon>Paenibacillaceae</taxon>
        <taxon>Paenibacillus</taxon>
    </lineage>
</organism>
<dbReference type="PANTHER" id="PTHR34296:SF2">
    <property type="entry name" value="ABC TRANSPORTER GUANOSINE-BINDING PROTEIN NUPN"/>
    <property type="match status" value="1"/>
</dbReference>
<keyword evidence="4 7" id="KW-0732">Signal</keyword>
<evidence type="ECO:0000256" key="3">
    <source>
        <dbReference type="ARBA" id="ARBA00022475"/>
    </source>
</evidence>
<reference evidence="10" key="1">
    <citation type="submission" date="2016-01" db="EMBL/GenBank/DDBJ databases">
        <title>Draft genome of Chromobacterium sp. F49.</title>
        <authorList>
            <person name="Hong K.W."/>
        </authorList>
    </citation>
    <scope>NUCLEOTIDE SEQUENCE [LARGE SCALE GENOMIC DNA]</scope>
    <source>
        <strain evidence="10">M63</strain>
    </source>
</reference>
<evidence type="ECO:0000259" key="8">
    <source>
        <dbReference type="Pfam" id="PF02608"/>
    </source>
</evidence>
<keyword evidence="10" id="KW-1185">Reference proteome</keyword>
<dbReference type="SUPFAM" id="SSF53822">
    <property type="entry name" value="Periplasmic binding protein-like I"/>
    <property type="match status" value="1"/>
</dbReference>
<evidence type="ECO:0000313" key="9">
    <source>
        <dbReference type="EMBL" id="KZE82056.1"/>
    </source>
</evidence>
<dbReference type="OrthoDB" id="9769871at2"/>
<dbReference type="CDD" id="cd06304">
    <property type="entry name" value="PBP1_BmpA_Med_PnrA-like"/>
    <property type="match status" value="1"/>
</dbReference>
<evidence type="ECO:0000256" key="7">
    <source>
        <dbReference type="SAM" id="SignalP"/>
    </source>
</evidence>
<feature type="signal peptide" evidence="7">
    <location>
        <begin position="1"/>
        <end position="32"/>
    </location>
</feature>
<protein>
    <recommendedName>
        <fullName evidence="8">ABC transporter substrate-binding protein PnrA-like domain-containing protein</fullName>
    </recommendedName>
</protein>
<dbReference type="InterPro" id="IPR050957">
    <property type="entry name" value="BMP_lipoprotein"/>
</dbReference>
<keyword evidence="6" id="KW-0449">Lipoprotein</keyword>
<comment type="similarity">
    <text evidence="2">Belongs to the BMP lipoprotein family.</text>
</comment>
<dbReference type="GO" id="GO:0005886">
    <property type="term" value="C:plasma membrane"/>
    <property type="evidence" value="ECO:0007669"/>
    <property type="project" value="UniProtKB-SubCell"/>
</dbReference>
<dbReference type="PANTHER" id="PTHR34296">
    <property type="entry name" value="TRANSCRIPTIONAL ACTIVATOR PROTEIN MED"/>
    <property type="match status" value="1"/>
</dbReference>
<comment type="caution">
    <text evidence="9">The sequence shown here is derived from an EMBL/GenBank/DDBJ whole genome shotgun (WGS) entry which is preliminary data.</text>
</comment>
<name>A0A161U8D1_9BACL</name>
<evidence type="ECO:0000256" key="1">
    <source>
        <dbReference type="ARBA" id="ARBA00004193"/>
    </source>
</evidence>
<evidence type="ECO:0000256" key="2">
    <source>
        <dbReference type="ARBA" id="ARBA00008610"/>
    </source>
</evidence>
<dbReference type="Pfam" id="PF02608">
    <property type="entry name" value="Bmp"/>
    <property type="match status" value="1"/>
</dbReference>
<proteinExistence type="inferred from homology"/>
<dbReference type="InterPro" id="IPR028082">
    <property type="entry name" value="Peripla_BP_I"/>
</dbReference>
<evidence type="ECO:0000256" key="5">
    <source>
        <dbReference type="ARBA" id="ARBA00023136"/>
    </source>
</evidence>
<feature type="chain" id="PRO_5039068583" description="ABC transporter substrate-binding protein PnrA-like domain-containing protein" evidence="7">
    <location>
        <begin position="33"/>
        <end position="348"/>
    </location>
</feature>
<keyword evidence="3" id="KW-1003">Cell membrane</keyword>
<dbReference type="InterPro" id="IPR003760">
    <property type="entry name" value="PnrA-like"/>
</dbReference>
<accession>A0A161U8D1</accession>
<evidence type="ECO:0000256" key="4">
    <source>
        <dbReference type="ARBA" id="ARBA00022729"/>
    </source>
</evidence>
<keyword evidence="5" id="KW-0472">Membrane</keyword>
<feature type="domain" description="ABC transporter substrate-binding protein PnrA-like" evidence="8">
    <location>
        <begin position="45"/>
        <end position="339"/>
    </location>
</feature>
<dbReference type="AlphaFoldDB" id="A0A161U8D1"/>
<gene>
    <name evidence="9" type="ORF">AV654_09310</name>
</gene>
<dbReference type="Proteomes" id="UP000076563">
    <property type="component" value="Unassembled WGS sequence"/>
</dbReference>
<sequence>MRESILRKLLSKLALSSLAIMILIFSSGFSSAEAGNEHAKKQKKLKVALLLPGPANDGGFMESAYRGLMKAKEDFRLKATYVDNVPHDTAKIADELRKLAKKKPDMIIAHAGQSSEAVKLVSKEFPKIKFVNTQTSLTGDNLSSYQVKQEESAWLAGAAAGLLTKSNVVSHISGARVTPGFHGRAAFAGGLKYTNPNATFLTTFTGNQDDAALAKKVAQAQIAAGSDMIFTMLNVARSGVTEAARENGVFQFGNVRDYYADAPDVFIGSAISDAGFTVYGAIKDLAEGKWKPNTVVKIGLENPDAVRLALAPTVPQEVKDKIAEFTEKIKSGEIIVPSQYTGPEFEVK</sequence>
<evidence type="ECO:0000313" key="10">
    <source>
        <dbReference type="Proteomes" id="UP000076563"/>
    </source>
</evidence>